<proteinExistence type="predicted"/>
<dbReference type="EMBL" id="JAFNEN010000643">
    <property type="protein sequence ID" value="KAG8179204.1"/>
    <property type="molecule type" value="Genomic_DNA"/>
</dbReference>
<evidence type="ECO:0000313" key="2">
    <source>
        <dbReference type="EMBL" id="KAG8179204.1"/>
    </source>
</evidence>
<comment type="caution">
    <text evidence="2">The sequence shown here is derived from an EMBL/GenBank/DDBJ whole genome shotgun (WGS) entry which is preliminary data.</text>
</comment>
<keyword evidence="3" id="KW-1185">Reference proteome</keyword>
<feature type="region of interest" description="Disordered" evidence="1">
    <location>
        <begin position="1"/>
        <end position="23"/>
    </location>
</feature>
<organism evidence="2 3">
    <name type="scientific">Oedothorax gibbosus</name>
    <dbReference type="NCBI Taxonomy" id="931172"/>
    <lineage>
        <taxon>Eukaryota</taxon>
        <taxon>Metazoa</taxon>
        <taxon>Ecdysozoa</taxon>
        <taxon>Arthropoda</taxon>
        <taxon>Chelicerata</taxon>
        <taxon>Arachnida</taxon>
        <taxon>Araneae</taxon>
        <taxon>Araneomorphae</taxon>
        <taxon>Entelegynae</taxon>
        <taxon>Araneoidea</taxon>
        <taxon>Linyphiidae</taxon>
        <taxon>Erigoninae</taxon>
        <taxon>Oedothorax</taxon>
    </lineage>
</organism>
<name>A0AAV6U504_9ARAC</name>
<feature type="compositionally biased region" description="Polar residues" evidence="1">
    <location>
        <begin position="1"/>
        <end position="21"/>
    </location>
</feature>
<dbReference type="AlphaFoldDB" id="A0AAV6U504"/>
<gene>
    <name evidence="2" type="ORF">JTE90_004032</name>
</gene>
<sequence length="261" mass="29447">MSDSSVLDTSSGGQPASSLKQDLQDARAKIVDLEERTQSMSKSIESYLENAVALKDAKSVLDETYVERCEMLEAVAIKANNEFEERYNEKIQLFDDLKNERELQRKQEEIQRQKTLEDMKRVFDAMSAKVFEQESAHIDSVLKNVHTEREKQENLMKVLVEDFGTLDPSISSAIGDLRVQVANIKSSTEALSSTPLSAPPPPLQVLNTGPDAPRLLIQPKSFVILAYPEPTLNISNIQDFQSQLSTTSKKLNIHFKMLRYL</sequence>
<evidence type="ECO:0000256" key="1">
    <source>
        <dbReference type="SAM" id="MobiDB-lite"/>
    </source>
</evidence>
<reference evidence="2 3" key="1">
    <citation type="journal article" date="2022" name="Nat. Ecol. Evol.">
        <title>A masculinizing supergene underlies an exaggerated male reproductive morph in a spider.</title>
        <authorList>
            <person name="Hendrickx F."/>
            <person name="De Corte Z."/>
            <person name="Sonet G."/>
            <person name="Van Belleghem S.M."/>
            <person name="Kostlbacher S."/>
            <person name="Vangestel C."/>
        </authorList>
    </citation>
    <scope>NUCLEOTIDE SEQUENCE [LARGE SCALE GENOMIC DNA]</scope>
    <source>
        <strain evidence="2">W744_W776</strain>
    </source>
</reference>
<accession>A0AAV6U504</accession>
<protein>
    <submittedName>
        <fullName evidence="2">Uncharacterized protein</fullName>
    </submittedName>
</protein>
<evidence type="ECO:0000313" key="3">
    <source>
        <dbReference type="Proteomes" id="UP000827092"/>
    </source>
</evidence>
<dbReference type="Proteomes" id="UP000827092">
    <property type="component" value="Unassembled WGS sequence"/>
</dbReference>